<feature type="compositionally biased region" description="Basic and acidic residues" evidence="1">
    <location>
        <begin position="158"/>
        <end position="169"/>
    </location>
</feature>
<keyword evidence="5" id="KW-1185">Reference proteome</keyword>
<dbReference type="Pfam" id="PF21143">
    <property type="entry name" value="Aquarius_N_2nd"/>
    <property type="match status" value="1"/>
</dbReference>
<dbReference type="InterPro" id="IPR032174">
    <property type="entry name" value="Aquarius_N"/>
</dbReference>
<evidence type="ECO:0000259" key="2">
    <source>
        <dbReference type="Pfam" id="PF16399"/>
    </source>
</evidence>
<evidence type="ECO:0000313" key="5">
    <source>
        <dbReference type="Proteomes" id="UP000054560"/>
    </source>
</evidence>
<feature type="compositionally biased region" description="Basic residues" evidence="1">
    <location>
        <begin position="170"/>
        <end position="185"/>
    </location>
</feature>
<dbReference type="GeneID" id="25910581"/>
<evidence type="ECO:0008006" key="6">
    <source>
        <dbReference type="Google" id="ProtNLM"/>
    </source>
</evidence>
<dbReference type="AlphaFoldDB" id="A0A0L0FLV2"/>
<accession>A0A0L0FLV2</accession>
<dbReference type="Proteomes" id="UP000054560">
    <property type="component" value="Unassembled WGS sequence"/>
</dbReference>
<evidence type="ECO:0000256" key="1">
    <source>
        <dbReference type="SAM" id="MobiDB-lite"/>
    </source>
</evidence>
<dbReference type="EMBL" id="KQ242725">
    <property type="protein sequence ID" value="KNC77461.1"/>
    <property type="molecule type" value="Genomic_DNA"/>
</dbReference>
<name>A0A0L0FLV2_9EUKA</name>
<dbReference type="RefSeq" id="XP_014151363.1">
    <property type="nucleotide sequence ID" value="XM_014295888.1"/>
</dbReference>
<feature type="domain" description="RNA helicase aquarius N-terminal" evidence="2">
    <location>
        <begin position="331"/>
        <end position="533"/>
    </location>
</feature>
<feature type="region of interest" description="Disordered" evidence="1">
    <location>
        <begin position="257"/>
        <end position="304"/>
    </location>
</feature>
<feature type="compositionally biased region" description="Basic and acidic residues" evidence="1">
    <location>
        <begin position="10"/>
        <end position="20"/>
    </location>
</feature>
<dbReference type="Pfam" id="PF16399">
    <property type="entry name" value="Aquarius_N_1st"/>
    <property type="match status" value="1"/>
</dbReference>
<dbReference type="InterPro" id="IPR048966">
    <property type="entry name" value="Aquarius_b-barrel"/>
</dbReference>
<evidence type="ECO:0000313" key="4">
    <source>
        <dbReference type="EMBL" id="KNC77461.1"/>
    </source>
</evidence>
<feature type="compositionally biased region" description="Basic and acidic residues" evidence="1">
    <location>
        <begin position="54"/>
        <end position="70"/>
    </location>
</feature>
<feature type="domain" description="RNA helicase aquarius beta-barrel" evidence="3">
    <location>
        <begin position="612"/>
        <end position="681"/>
    </location>
</feature>
<protein>
    <recommendedName>
        <fullName evidence="6">Intron-binding protein aquarius N-terminal domain-containing protein</fullName>
    </recommendedName>
</protein>
<dbReference type="eggNOG" id="KOG1806">
    <property type="taxonomic scope" value="Eukaryota"/>
</dbReference>
<evidence type="ECO:0000259" key="3">
    <source>
        <dbReference type="Pfam" id="PF21143"/>
    </source>
</evidence>
<feature type="region of interest" description="Disordered" evidence="1">
    <location>
        <begin position="1"/>
        <end position="98"/>
    </location>
</feature>
<sequence>MVRRNTPKAAKTDANPDTKETPSSTRTSRAKKASESEASASDITDTTDASAVNHDTKETDVDTGKSEDAVASKATPKKRRGSTKTTTGTDMETSTDVNVSMYKAGDGVDETVQVDKADGDGVSAIDMDVDVNADTNASISTDTVTETQAEVGANAEVDTTKKEGKTSRKGDKKNKKDNKVNKKQSGKRDKGGSQQVQDGKKGPPKDPLLGAGPKAPILANPVMPMNMPMNVPGGVPMRPPMQHMGMNTHTHPRAHMQPLPHTAHPHTRGPRPGAPQRGNGPKMGANGPKTGANGPKMGARKGPGAVVQPHLLTKKEPLTKKEVKDKTVDALAKMAQATWGDKSNVKFRAETVTKIYREHILGTQFSSHRLQVLEINQYLERYLWPNYKPDSKDKTHVLSLCVMINEKFRQGVPAWDAMIGVTSCDGEVDEAPAGDAKSDNQERFSAFMAEVRNLTVEASEDVSMAELARLVQLHVNLSKSLENSVVRQEVLPCVSLGVWTHVTDVRRQKELKQSSRIARQWKTLNKRTSQITALNETALYPSEQTLFDPNVVPDEYYSEGVLALPKLNLQFLTFHDYLLRNLNLFRLESTFEIREDIIDSVKRMPARLDGDNLVQFDGWSRMAMPTSDFSIIEVAKPELGHFRPRRVRADITIDLRLCRPAIAAEWEGLRRHDILFLCCVQVGVLCERA</sequence>
<reference evidence="4 5" key="1">
    <citation type="submission" date="2011-02" db="EMBL/GenBank/DDBJ databases">
        <title>The Genome Sequence of Sphaeroforma arctica JP610.</title>
        <authorList>
            <consortium name="The Broad Institute Genome Sequencing Platform"/>
            <person name="Russ C."/>
            <person name="Cuomo C."/>
            <person name="Young S.K."/>
            <person name="Zeng Q."/>
            <person name="Gargeya S."/>
            <person name="Alvarado L."/>
            <person name="Berlin A."/>
            <person name="Chapman S.B."/>
            <person name="Chen Z."/>
            <person name="Freedman E."/>
            <person name="Gellesch M."/>
            <person name="Goldberg J."/>
            <person name="Griggs A."/>
            <person name="Gujja S."/>
            <person name="Heilman E."/>
            <person name="Heiman D."/>
            <person name="Howarth C."/>
            <person name="Mehta T."/>
            <person name="Neiman D."/>
            <person name="Pearson M."/>
            <person name="Roberts A."/>
            <person name="Saif S."/>
            <person name="Shea T."/>
            <person name="Shenoy N."/>
            <person name="Sisk P."/>
            <person name="Stolte C."/>
            <person name="Sykes S."/>
            <person name="White J."/>
            <person name="Yandava C."/>
            <person name="Burger G."/>
            <person name="Gray M.W."/>
            <person name="Holland P.W.H."/>
            <person name="King N."/>
            <person name="Lang F.B.F."/>
            <person name="Roger A.J."/>
            <person name="Ruiz-Trillo I."/>
            <person name="Haas B."/>
            <person name="Nusbaum C."/>
            <person name="Birren B."/>
        </authorList>
    </citation>
    <scope>NUCLEOTIDE SEQUENCE [LARGE SCALE GENOMIC DNA]</scope>
    <source>
        <strain evidence="4 5">JP610</strain>
    </source>
</reference>
<feature type="compositionally biased region" description="Polar residues" evidence="1">
    <location>
        <begin position="138"/>
        <end position="148"/>
    </location>
</feature>
<feature type="compositionally biased region" description="Low complexity" evidence="1">
    <location>
        <begin position="83"/>
        <end position="96"/>
    </location>
</feature>
<dbReference type="STRING" id="667725.A0A0L0FLV2"/>
<gene>
    <name evidence="4" type="ORF">SARC_10077</name>
</gene>
<organism evidence="4 5">
    <name type="scientific">Sphaeroforma arctica JP610</name>
    <dbReference type="NCBI Taxonomy" id="667725"/>
    <lineage>
        <taxon>Eukaryota</taxon>
        <taxon>Ichthyosporea</taxon>
        <taxon>Ichthyophonida</taxon>
        <taxon>Sphaeroforma</taxon>
    </lineage>
</organism>
<proteinExistence type="predicted"/>
<feature type="region of interest" description="Disordered" evidence="1">
    <location>
        <begin position="138"/>
        <end position="217"/>
    </location>
</feature>
<dbReference type="OrthoDB" id="1879at2759"/>